<keyword evidence="8 11" id="KW-0450">Lipoyl</keyword>
<keyword evidence="7 11" id="KW-0808">Transferase</keyword>
<dbReference type="Pfam" id="PF02817">
    <property type="entry name" value="E3_binding"/>
    <property type="match status" value="1"/>
</dbReference>
<comment type="pathway">
    <text evidence="2 11">Amino-acid degradation; L-lysine degradation via saccharopine pathway; glutaryl-CoA from L-lysine: step 6/6.</text>
</comment>
<dbReference type="InterPro" id="IPR004167">
    <property type="entry name" value="PSBD"/>
</dbReference>
<evidence type="ECO:0000256" key="8">
    <source>
        <dbReference type="ARBA" id="ARBA00022823"/>
    </source>
</evidence>
<dbReference type="Gene3D" id="4.10.320.10">
    <property type="entry name" value="E3-binding domain"/>
    <property type="match status" value="1"/>
</dbReference>
<evidence type="ECO:0000256" key="12">
    <source>
        <dbReference type="SAM" id="MobiDB-lite"/>
    </source>
</evidence>
<dbReference type="GO" id="GO:0006099">
    <property type="term" value="P:tricarboxylic acid cycle"/>
    <property type="evidence" value="ECO:0007669"/>
    <property type="project" value="UniProtKB-UniRule"/>
</dbReference>
<name>A0A370CIQ2_9COXI</name>
<dbReference type="SUPFAM" id="SSF51230">
    <property type="entry name" value="Single hybrid motif"/>
    <property type="match status" value="1"/>
</dbReference>
<dbReference type="InterPro" id="IPR001078">
    <property type="entry name" value="2-oxoacid_DH_actylTfrase"/>
</dbReference>
<proteinExistence type="inferred from homology"/>
<dbReference type="GO" id="GO:0004149">
    <property type="term" value="F:dihydrolipoyllysine-residue succinyltransferase activity"/>
    <property type="evidence" value="ECO:0007669"/>
    <property type="project" value="UniProtKB-UniRule"/>
</dbReference>
<dbReference type="Proteomes" id="UP000226429">
    <property type="component" value="Unassembled WGS sequence"/>
</dbReference>
<dbReference type="GO" id="GO:0045252">
    <property type="term" value="C:oxoglutarate dehydrogenase complex"/>
    <property type="evidence" value="ECO:0007669"/>
    <property type="project" value="UniProtKB-UniRule"/>
</dbReference>
<evidence type="ECO:0000256" key="11">
    <source>
        <dbReference type="RuleBase" id="RU361138"/>
    </source>
</evidence>
<dbReference type="CDD" id="cd06849">
    <property type="entry name" value="lipoyl_domain"/>
    <property type="match status" value="1"/>
</dbReference>
<evidence type="ECO:0000256" key="5">
    <source>
        <dbReference type="ARBA" id="ARBA00019511"/>
    </source>
</evidence>
<dbReference type="PROSITE" id="PS50968">
    <property type="entry name" value="BIOTINYL_LIPOYL"/>
    <property type="match status" value="1"/>
</dbReference>
<dbReference type="InterPro" id="IPR036625">
    <property type="entry name" value="E3-bd_dom_sf"/>
</dbReference>
<evidence type="ECO:0000256" key="4">
    <source>
        <dbReference type="ARBA" id="ARBA00012945"/>
    </source>
</evidence>
<dbReference type="GO" id="GO:0033512">
    <property type="term" value="P:L-lysine catabolic process to acetyl-CoA via saccharopine"/>
    <property type="evidence" value="ECO:0007669"/>
    <property type="project" value="UniProtKB-UniRule"/>
</dbReference>
<organism evidence="15 16">
    <name type="scientific">Candidatus Aquirickettsiella gammari</name>
    <dbReference type="NCBI Taxonomy" id="2016198"/>
    <lineage>
        <taxon>Bacteria</taxon>
        <taxon>Pseudomonadati</taxon>
        <taxon>Pseudomonadota</taxon>
        <taxon>Gammaproteobacteria</taxon>
        <taxon>Legionellales</taxon>
        <taxon>Coxiellaceae</taxon>
        <taxon>Candidatus Aquirickettsiella</taxon>
    </lineage>
</organism>
<dbReference type="NCBIfam" id="NF004309">
    <property type="entry name" value="PRK05704.1"/>
    <property type="match status" value="1"/>
</dbReference>
<evidence type="ECO:0000259" key="13">
    <source>
        <dbReference type="PROSITE" id="PS50968"/>
    </source>
</evidence>
<dbReference type="EC" id="2.3.1.61" evidence="4 11"/>
<gene>
    <name evidence="15" type="ORF">CFE62_002080</name>
</gene>
<dbReference type="Gene3D" id="2.40.50.100">
    <property type="match status" value="1"/>
</dbReference>
<comment type="similarity">
    <text evidence="3 11">Belongs to the 2-oxoacid dehydrogenase family.</text>
</comment>
<reference evidence="15 16" key="2">
    <citation type="journal article" date="2018" name="J. Invertebr. Pathol.">
        <title>'Candidatus Aquirickettsiella gammari' (Gammaproteobacteria: Legionellales: Coxiellaceae): A bacterial pathogen of the freshwater crustacean Gammarus fossarum (Malacostraca: Amphipoda).</title>
        <authorList>
            <person name="Bojko J."/>
            <person name="Dunn A.M."/>
            <person name="Stebbing P.D."/>
            <person name="van Aerle R."/>
            <person name="Bacela-Spychalska K."/>
            <person name="Bean T.P."/>
            <person name="Urrutia A."/>
            <person name="Stentiford G.D."/>
        </authorList>
    </citation>
    <scope>NUCLEOTIDE SEQUENCE [LARGE SCALE GENOMIC DNA]</scope>
    <source>
        <strain evidence="15">RA15029</strain>
    </source>
</reference>
<dbReference type="PROSITE" id="PS51826">
    <property type="entry name" value="PSBD"/>
    <property type="match status" value="1"/>
</dbReference>
<accession>A0A370CIQ2</accession>
<dbReference type="EMBL" id="NMOS02000004">
    <property type="protein sequence ID" value="RDH40738.1"/>
    <property type="molecule type" value="Genomic_DNA"/>
</dbReference>
<dbReference type="InterPro" id="IPR011053">
    <property type="entry name" value="Single_hybrid_motif"/>
</dbReference>
<comment type="function">
    <text evidence="1 11">E2 component of the 2-oxoglutarate dehydrogenase (OGDH) complex which catalyzes the second step in the conversion of 2-oxoglutarate to succinyl-CoA and CO(2).</text>
</comment>
<comment type="caution">
    <text evidence="15">The sequence shown here is derived from an EMBL/GenBank/DDBJ whole genome shotgun (WGS) entry which is preliminary data.</text>
</comment>
<dbReference type="InterPro" id="IPR006255">
    <property type="entry name" value="SucB"/>
</dbReference>
<feature type="domain" description="Lipoyl-binding" evidence="13">
    <location>
        <begin position="2"/>
        <end position="77"/>
    </location>
</feature>
<evidence type="ECO:0000256" key="10">
    <source>
        <dbReference type="ARBA" id="ARBA00052761"/>
    </source>
</evidence>
<feature type="compositionally biased region" description="Low complexity" evidence="12">
    <location>
        <begin position="84"/>
        <end position="105"/>
    </location>
</feature>
<dbReference type="InterPro" id="IPR050537">
    <property type="entry name" value="2-oxoacid_dehydrogenase"/>
</dbReference>
<evidence type="ECO:0000256" key="2">
    <source>
        <dbReference type="ARBA" id="ARBA00005145"/>
    </source>
</evidence>
<evidence type="ECO:0000313" key="16">
    <source>
        <dbReference type="Proteomes" id="UP000226429"/>
    </source>
</evidence>
<comment type="cofactor">
    <cofactor evidence="11">
        <name>(R)-lipoate</name>
        <dbReference type="ChEBI" id="CHEBI:83088"/>
    </cofactor>
    <text evidence="11">Binds 1 lipoyl cofactor covalently.</text>
</comment>
<dbReference type="InterPro" id="IPR023213">
    <property type="entry name" value="CAT-like_dom_sf"/>
</dbReference>
<dbReference type="Gene3D" id="3.30.559.10">
    <property type="entry name" value="Chloramphenicol acetyltransferase-like domain"/>
    <property type="match status" value="1"/>
</dbReference>
<keyword evidence="6 11" id="KW-0816">Tricarboxylic acid cycle</keyword>
<keyword evidence="9 11" id="KW-0012">Acyltransferase</keyword>
<evidence type="ECO:0000256" key="1">
    <source>
        <dbReference type="ARBA" id="ARBA00004052"/>
    </source>
</evidence>
<evidence type="ECO:0000313" key="15">
    <source>
        <dbReference type="EMBL" id="RDH40738.1"/>
    </source>
</evidence>
<dbReference type="Pfam" id="PF00198">
    <property type="entry name" value="2-oxoacid_dh"/>
    <property type="match status" value="1"/>
</dbReference>
<evidence type="ECO:0000256" key="7">
    <source>
        <dbReference type="ARBA" id="ARBA00022679"/>
    </source>
</evidence>
<dbReference type="SUPFAM" id="SSF47005">
    <property type="entry name" value="Peripheral subunit-binding domain of 2-oxo acid dehydrogenase complex"/>
    <property type="match status" value="1"/>
</dbReference>
<dbReference type="PANTHER" id="PTHR43416">
    <property type="entry name" value="DIHYDROLIPOYLLYSINE-RESIDUE SUCCINYLTRANSFERASE COMPONENT OF 2-OXOGLUTARATE DEHYDROGENASE COMPLEX, MITOCHONDRIAL-RELATED"/>
    <property type="match status" value="1"/>
</dbReference>
<feature type="domain" description="Peripheral subunit-binding (PSBD)" evidence="14">
    <location>
        <begin position="113"/>
        <end position="150"/>
    </location>
</feature>
<evidence type="ECO:0000259" key="14">
    <source>
        <dbReference type="PROSITE" id="PS51826"/>
    </source>
</evidence>
<evidence type="ECO:0000256" key="6">
    <source>
        <dbReference type="ARBA" id="ARBA00022532"/>
    </source>
</evidence>
<feature type="region of interest" description="Disordered" evidence="12">
    <location>
        <begin position="80"/>
        <end position="141"/>
    </location>
</feature>
<dbReference type="UniPathway" id="UPA00868">
    <property type="reaction ID" value="UER00840"/>
</dbReference>
<dbReference type="InterPro" id="IPR000089">
    <property type="entry name" value="Biotin_lipoyl"/>
</dbReference>
<keyword evidence="16" id="KW-1185">Reference proteome</keyword>
<reference evidence="15 16" key="1">
    <citation type="journal article" date="2017" name="Int. J. Syst. Evol. Microbiol.">
        <title>Aquarickettsiella crustaci n. gen. n. sp. (Gammaproteobacteria: Legionellales: Coxiellaceae); a bacterial pathogen of the freshwater crustacean: Gammarus fossarum (Malacostraca: Amphipoda).</title>
        <authorList>
            <person name="Bojko J."/>
            <person name="Dunn A.M."/>
            <person name="Stebbing P.D."/>
            <person name="Van Aerle R."/>
            <person name="Bacela-Spychalska K."/>
            <person name="Bean T.P."/>
            <person name="Stentiford G.D."/>
        </authorList>
    </citation>
    <scope>NUCLEOTIDE SEQUENCE [LARGE SCALE GENOMIC DNA]</scope>
    <source>
        <strain evidence="15">RA15029</strain>
    </source>
</reference>
<dbReference type="FunFam" id="3.30.559.10:FF:000007">
    <property type="entry name" value="Dihydrolipoamide acetyltransferase component of pyruvate dehydrogenase complex"/>
    <property type="match status" value="1"/>
</dbReference>
<dbReference type="InterPro" id="IPR003016">
    <property type="entry name" value="2-oxoA_DH_lipoyl-BS"/>
</dbReference>
<sequence>MSIEVKVPMLPESVADATVVTWHKKPGENVKRDDNLVDLETDKVVLEVPAPADGVMGEILKQVGTVVKAGEILAHLNTDKEASMKTAKPSASTSTSTSEAESSKPVSPATENLAGPAARRSAAEQGLSLENIPGSGKSGRVTREDVLNQSQAASPASTLLPDGMKTDSNRVAMSQAASRLEKRVPMTRLRARIAERLVAAQHNAAILTTFNEIDLHKVIELRNRYKESFEKRHGTRLGFMSFFTKAVIEALKRFPAVNASIDGNDVVYHNYFDIGIAVSTERGLVVPILRDADSLSFADIEKMIANYGRKSKENQIAIEDMTGGTFTITNGGVFGSLLATPIINPPQSAILGMNKIEERAVVENGQIVIRPMMYVALSYDHRIIDGKESVNFLKTIKEFLEDPARLLIDV</sequence>
<dbReference type="AlphaFoldDB" id="A0A370CIQ2"/>
<dbReference type="Pfam" id="PF00364">
    <property type="entry name" value="Biotin_lipoyl"/>
    <property type="match status" value="1"/>
</dbReference>
<dbReference type="GO" id="GO:0005829">
    <property type="term" value="C:cytosol"/>
    <property type="evidence" value="ECO:0007669"/>
    <property type="project" value="TreeGrafter"/>
</dbReference>
<protein>
    <recommendedName>
        <fullName evidence="5 11">Dihydrolipoyllysine-residue succinyltransferase component of 2-oxoglutarate dehydrogenase complex</fullName>
        <ecNumber evidence="4 11">2.3.1.61</ecNumber>
    </recommendedName>
    <alternativeName>
        <fullName evidence="11">2-oxoglutarate dehydrogenase complex component E2</fullName>
    </alternativeName>
</protein>
<evidence type="ECO:0000256" key="3">
    <source>
        <dbReference type="ARBA" id="ARBA00007317"/>
    </source>
</evidence>
<evidence type="ECO:0000256" key="9">
    <source>
        <dbReference type="ARBA" id="ARBA00023315"/>
    </source>
</evidence>
<comment type="catalytic activity">
    <reaction evidence="10 11">
        <text>N(6)-[(R)-dihydrolipoyl]-L-lysyl-[protein] + succinyl-CoA = N(6)-[(R)-S(8)-succinyldihydrolipoyl]-L-lysyl-[protein] + CoA</text>
        <dbReference type="Rhea" id="RHEA:15213"/>
        <dbReference type="Rhea" id="RHEA-COMP:10475"/>
        <dbReference type="Rhea" id="RHEA-COMP:20092"/>
        <dbReference type="ChEBI" id="CHEBI:57287"/>
        <dbReference type="ChEBI" id="CHEBI:57292"/>
        <dbReference type="ChEBI" id="CHEBI:83100"/>
        <dbReference type="ChEBI" id="CHEBI:83120"/>
        <dbReference type="EC" id="2.3.1.61"/>
    </reaction>
</comment>
<dbReference type="PANTHER" id="PTHR43416:SF5">
    <property type="entry name" value="DIHYDROLIPOYLLYSINE-RESIDUE SUCCINYLTRANSFERASE COMPONENT OF 2-OXOGLUTARATE DEHYDROGENASE COMPLEX, MITOCHONDRIAL"/>
    <property type="match status" value="1"/>
</dbReference>
<dbReference type="NCBIfam" id="TIGR01347">
    <property type="entry name" value="sucB"/>
    <property type="match status" value="1"/>
</dbReference>
<dbReference type="PROSITE" id="PS00189">
    <property type="entry name" value="LIPOYL"/>
    <property type="match status" value="1"/>
</dbReference>
<dbReference type="SUPFAM" id="SSF52777">
    <property type="entry name" value="CoA-dependent acyltransferases"/>
    <property type="match status" value="1"/>
</dbReference>